<keyword evidence="2 8" id="KW-0812">Transmembrane</keyword>
<evidence type="ECO:0000256" key="6">
    <source>
        <dbReference type="ARBA" id="ARBA00023136"/>
    </source>
</evidence>
<dbReference type="AlphaFoldDB" id="A0A8T0PIS5"/>
<dbReference type="EMBL" id="CM029051">
    <property type="protein sequence ID" value="KAG2560995.1"/>
    <property type="molecule type" value="Genomic_DNA"/>
</dbReference>
<keyword evidence="4 8" id="KW-1133">Transmembrane helix</keyword>
<evidence type="ECO:0000256" key="1">
    <source>
        <dbReference type="ARBA" id="ARBA00004141"/>
    </source>
</evidence>
<evidence type="ECO:0000313" key="11">
    <source>
        <dbReference type="Proteomes" id="UP000823388"/>
    </source>
</evidence>
<dbReference type="PANTHER" id="PTHR24186">
    <property type="entry name" value="PROTEIN PHOSPHATASE 1 REGULATORY SUBUNIT"/>
    <property type="match status" value="1"/>
</dbReference>
<proteinExistence type="predicted"/>
<evidence type="ECO:0000256" key="7">
    <source>
        <dbReference type="PROSITE-ProRule" id="PRU00023"/>
    </source>
</evidence>
<evidence type="ECO:0000259" key="9">
    <source>
        <dbReference type="Pfam" id="PF13962"/>
    </source>
</evidence>
<dbReference type="GO" id="GO:0005886">
    <property type="term" value="C:plasma membrane"/>
    <property type="evidence" value="ECO:0007669"/>
    <property type="project" value="TreeGrafter"/>
</dbReference>
<comment type="subcellular location">
    <subcellularLocation>
        <location evidence="1">Membrane</location>
        <topology evidence="1">Multi-pass membrane protein</topology>
    </subcellularLocation>
</comment>
<evidence type="ECO:0000256" key="3">
    <source>
        <dbReference type="ARBA" id="ARBA00022737"/>
    </source>
</evidence>
<evidence type="ECO:0000256" key="2">
    <source>
        <dbReference type="ARBA" id="ARBA00022692"/>
    </source>
</evidence>
<dbReference type="Proteomes" id="UP000823388">
    <property type="component" value="Chromosome 8K"/>
</dbReference>
<feature type="domain" description="PGG" evidence="9">
    <location>
        <begin position="382"/>
        <end position="444"/>
    </location>
</feature>
<evidence type="ECO:0000313" key="10">
    <source>
        <dbReference type="EMBL" id="KAG2560995.1"/>
    </source>
</evidence>
<dbReference type="SMART" id="SM00248">
    <property type="entry name" value="ANK"/>
    <property type="match status" value="8"/>
</dbReference>
<feature type="repeat" description="ANK" evidence="7">
    <location>
        <begin position="285"/>
        <end position="310"/>
    </location>
</feature>
<name>A0A8T0PIS5_PANVG</name>
<feature type="transmembrane region" description="Helical" evidence="8">
    <location>
        <begin position="425"/>
        <end position="447"/>
    </location>
</feature>
<dbReference type="Pfam" id="PF13962">
    <property type="entry name" value="PGG"/>
    <property type="match status" value="1"/>
</dbReference>
<dbReference type="Pfam" id="PF12796">
    <property type="entry name" value="Ank_2"/>
    <property type="match status" value="2"/>
</dbReference>
<accession>A0A8T0PIS5</accession>
<keyword evidence="5 7" id="KW-0040">ANK repeat</keyword>
<feature type="transmembrane region" description="Helical" evidence="8">
    <location>
        <begin position="387"/>
        <end position="405"/>
    </location>
</feature>
<gene>
    <name evidence="10" type="ORF">PVAP13_8KG119104</name>
</gene>
<dbReference type="Gene3D" id="1.25.40.20">
    <property type="entry name" value="Ankyrin repeat-containing domain"/>
    <property type="match status" value="2"/>
</dbReference>
<evidence type="ECO:0000256" key="8">
    <source>
        <dbReference type="SAM" id="Phobius"/>
    </source>
</evidence>
<dbReference type="InterPro" id="IPR002110">
    <property type="entry name" value="Ankyrin_rpt"/>
</dbReference>
<dbReference type="PROSITE" id="PS50088">
    <property type="entry name" value="ANK_REPEAT"/>
    <property type="match status" value="2"/>
</dbReference>
<dbReference type="InterPro" id="IPR026961">
    <property type="entry name" value="PGG_dom"/>
</dbReference>
<organism evidence="10 11">
    <name type="scientific">Panicum virgatum</name>
    <name type="common">Blackwell switchgrass</name>
    <dbReference type="NCBI Taxonomy" id="38727"/>
    <lineage>
        <taxon>Eukaryota</taxon>
        <taxon>Viridiplantae</taxon>
        <taxon>Streptophyta</taxon>
        <taxon>Embryophyta</taxon>
        <taxon>Tracheophyta</taxon>
        <taxon>Spermatophyta</taxon>
        <taxon>Magnoliopsida</taxon>
        <taxon>Liliopsida</taxon>
        <taxon>Poales</taxon>
        <taxon>Poaceae</taxon>
        <taxon>PACMAD clade</taxon>
        <taxon>Panicoideae</taxon>
        <taxon>Panicodae</taxon>
        <taxon>Paniceae</taxon>
        <taxon>Panicinae</taxon>
        <taxon>Panicum</taxon>
        <taxon>Panicum sect. Hiantes</taxon>
    </lineage>
</organism>
<sequence length="448" mass="49159">MKQLAQHDPTVLLGTSPKGNTCLHISSTHGHQGFCMDALALNRSLLSAVNADGETPLLTAVTSGHTSLASFLLKWCRDLQLSEAILKQDNKGCNALHHAIRGGFEELSLELVAAEPALSKAVSQEKESPMFMAVMRNYALVVEKLLEIPDSAHGGACGWNALHATVRNNNPAMAKKIVERRPWLAREEDQDPDMVDVLRVLLEHDRSLGYIVNSDNGNNLLNCAAYRGHIEAARELLKHCPDAPYSRSNGFTCLHQAVFREKTEFIKFVLGLPQLRKLVNMRDSNGDTPLHLAVKKCNPEMVAILLRHQAIDVTIINNKAIPATWKLSSDDNNAKTINWNEVSMLMLKADPKNAPSIYNLHKEAKEKVTNLTRKDIKSLTQTYTENTSLVAILLATITFAAAFTLPGGYSTDAGAEGLPIMARKAAFQAFLISDTLAMCSSLLLSYVS</sequence>
<dbReference type="SUPFAM" id="SSF48403">
    <property type="entry name" value="Ankyrin repeat"/>
    <property type="match status" value="1"/>
</dbReference>
<protein>
    <recommendedName>
        <fullName evidence="9">PGG domain-containing protein</fullName>
    </recommendedName>
</protein>
<evidence type="ECO:0000256" key="5">
    <source>
        <dbReference type="ARBA" id="ARBA00023043"/>
    </source>
</evidence>
<reference evidence="10" key="1">
    <citation type="submission" date="2020-05" db="EMBL/GenBank/DDBJ databases">
        <title>WGS assembly of Panicum virgatum.</title>
        <authorList>
            <person name="Lovell J.T."/>
            <person name="Jenkins J."/>
            <person name="Shu S."/>
            <person name="Juenger T.E."/>
            <person name="Schmutz J."/>
        </authorList>
    </citation>
    <scope>NUCLEOTIDE SEQUENCE</scope>
    <source>
        <strain evidence="10">AP13</strain>
    </source>
</reference>
<feature type="repeat" description="ANK" evidence="7">
    <location>
        <begin position="52"/>
        <end position="84"/>
    </location>
</feature>
<keyword evidence="3" id="KW-0677">Repeat</keyword>
<dbReference type="PROSITE" id="PS50297">
    <property type="entry name" value="ANK_REP_REGION"/>
    <property type="match status" value="2"/>
</dbReference>
<comment type="caution">
    <text evidence="10">The sequence shown here is derived from an EMBL/GenBank/DDBJ whole genome shotgun (WGS) entry which is preliminary data.</text>
</comment>
<dbReference type="PANTHER" id="PTHR24186:SF54">
    <property type="entry name" value="PGG DOMAIN-CONTAINING PROTEIN"/>
    <property type="match status" value="1"/>
</dbReference>
<evidence type="ECO:0000256" key="4">
    <source>
        <dbReference type="ARBA" id="ARBA00022989"/>
    </source>
</evidence>
<keyword evidence="11" id="KW-1185">Reference proteome</keyword>
<keyword evidence="6 8" id="KW-0472">Membrane</keyword>
<dbReference type="InterPro" id="IPR036770">
    <property type="entry name" value="Ankyrin_rpt-contain_sf"/>
</dbReference>